<reference evidence="1 2" key="1">
    <citation type="submission" date="2017-10" db="EMBL/GenBank/DDBJ databases">
        <title>Novel microbial diversity and functional potential in the marine mammal oral microbiome.</title>
        <authorList>
            <person name="Dudek N.K."/>
            <person name="Sun C.L."/>
            <person name="Burstein D."/>
            <person name="Kantor R.S."/>
            <person name="Aliaga Goltsman D.S."/>
            <person name="Bik E.M."/>
            <person name="Thomas B.C."/>
            <person name="Banfield J.F."/>
            <person name="Relman D.A."/>
        </authorList>
    </citation>
    <scope>NUCLEOTIDE SEQUENCE [LARGE SCALE GENOMIC DNA]</scope>
    <source>
        <strain evidence="1">DOLZORAL124_49_17</strain>
    </source>
</reference>
<sequence length="62" mass="7047">MYVNFPGTLRRAFFEITTSGKSEEKWGIRGNPNAQGEYSLTELMESTWLPGNLQESIIEHLA</sequence>
<evidence type="ECO:0000313" key="1">
    <source>
        <dbReference type="EMBL" id="PID58264.1"/>
    </source>
</evidence>
<name>A0A2G6E899_9BACT</name>
<organism evidence="1 2">
    <name type="scientific">candidate division KSB3 bacterium</name>
    <dbReference type="NCBI Taxonomy" id="2044937"/>
    <lineage>
        <taxon>Bacteria</taxon>
        <taxon>candidate division KSB3</taxon>
    </lineage>
</organism>
<comment type="caution">
    <text evidence="1">The sequence shown here is derived from an EMBL/GenBank/DDBJ whole genome shotgun (WGS) entry which is preliminary data.</text>
</comment>
<evidence type="ECO:0000313" key="2">
    <source>
        <dbReference type="Proteomes" id="UP000229740"/>
    </source>
</evidence>
<accession>A0A2G6E899</accession>
<protein>
    <submittedName>
        <fullName evidence="1">Uncharacterized protein</fullName>
    </submittedName>
</protein>
<dbReference type="EMBL" id="PDPS01000023">
    <property type="protein sequence ID" value="PID58264.1"/>
    <property type="molecule type" value="Genomic_DNA"/>
</dbReference>
<dbReference type="AlphaFoldDB" id="A0A2G6E899"/>
<proteinExistence type="predicted"/>
<gene>
    <name evidence="1" type="ORF">CSB45_04140</name>
</gene>
<dbReference type="Proteomes" id="UP000229740">
    <property type="component" value="Unassembled WGS sequence"/>
</dbReference>